<protein>
    <recommendedName>
        <fullName evidence="1">Prion-inhibition and propagation HeLo domain-containing protein</fullName>
    </recommendedName>
</protein>
<dbReference type="Proteomes" id="UP000244855">
    <property type="component" value="Unassembled WGS sequence"/>
</dbReference>
<reference evidence="2 3" key="1">
    <citation type="journal article" date="2018" name="Sci. Rep.">
        <title>Comparative genomics provides insights into the lifestyle and reveals functional heterogeneity of dark septate endophytic fungi.</title>
        <authorList>
            <person name="Knapp D.G."/>
            <person name="Nemeth J.B."/>
            <person name="Barry K."/>
            <person name="Hainaut M."/>
            <person name="Henrissat B."/>
            <person name="Johnson J."/>
            <person name="Kuo A."/>
            <person name="Lim J.H.P."/>
            <person name="Lipzen A."/>
            <person name="Nolan M."/>
            <person name="Ohm R.A."/>
            <person name="Tamas L."/>
            <person name="Grigoriev I.V."/>
            <person name="Spatafora J.W."/>
            <person name="Nagy L.G."/>
            <person name="Kovacs G.M."/>
        </authorList>
    </citation>
    <scope>NUCLEOTIDE SEQUENCE [LARGE SCALE GENOMIC DNA]</scope>
    <source>
        <strain evidence="2 3">DSE2036</strain>
    </source>
</reference>
<accession>A0A2V1DE15</accession>
<name>A0A2V1DE15_9PLEO</name>
<dbReference type="SUPFAM" id="SSF56112">
    <property type="entry name" value="Protein kinase-like (PK-like)"/>
    <property type="match status" value="1"/>
</dbReference>
<dbReference type="Gene3D" id="1.20.120.1020">
    <property type="entry name" value="Prion-inhibition and propagation, HeLo domain"/>
    <property type="match status" value="1"/>
</dbReference>
<dbReference type="OrthoDB" id="1911848at2759"/>
<organism evidence="2 3">
    <name type="scientific">Periconia macrospinosa</name>
    <dbReference type="NCBI Taxonomy" id="97972"/>
    <lineage>
        <taxon>Eukaryota</taxon>
        <taxon>Fungi</taxon>
        <taxon>Dikarya</taxon>
        <taxon>Ascomycota</taxon>
        <taxon>Pezizomycotina</taxon>
        <taxon>Dothideomycetes</taxon>
        <taxon>Pleosporomycetidae</taxon>
        <taxon>Pleosporales</taxon>
        <taxon>Massarineae</taxon>
        <taxon>Periconiaceae</taxon>
        <taxon>Periconia</taxon>
    </lineage>
</organism>
<dbReference type="Pfam" id="PF14479">
    <property type="entry name" value="HeLo"/>
    <property type="match status" value="1"/>
</dbReference>
<evidence type="ECO:0000259" key="1">
    <source>
        <dbReference type="Pfam" id="PF14479"/>
    </source>
</evidence>
<feature type="domain" description="Prion-inhibition and propagation HeLo" evidence="1">
    <location>
        <begin position="25"/>
        <end position="201"/>
    </location>
</feature>
<evidence type="ECO:0000313" key="2">
    <source>
        <dbReference type="EMBL" id="PVH96281.1"/>
    </source>
</evidence>
<dbReference type="PANTHER" id="PTHR37542">
    <property type="entry name" value="HELO DOMAIN-CONTAINING PROTEIN-RELATED"/>
    <property type="match status" value="1"/>
</dbReference>
<keyword evidence="3" id="KW-1185">Reference proteome</keyword>
<gene>
    <name evidence="2" type="ORF">DM02DRAFT_674936</name>
</gene>
<dbReference type="InterPro" id="IPR011009">
    <property type="entry name" value="Kinase-like_dom_sf"/>
</dbReference>
<dbReference type="STRING" id="97972.A0A2V1DE15"/>
<dbReference type="Gene3D" id="1.10.510.10">
    <property type="entry name" value="Transferase(Phosphotransferase) domain 1"/>
    <property type="match status" value="1"/>
</dbReference>
<dbReference type="AlphaFoldDB" id="A0A2V1DE15"/>
<proteinExistence type="predicted"/>
<evidence type="ECO:0000313" key="3">
    <source>
        <dbReference type="Proteomes" id="UP000244855"/>
    </source>
</evidence>
<dbReference type="PANTHER" id="PTHR37542:SF3">
    <property type="entry name" value="PRION-INHIBITION AND PROPAGATION HELO DOMAIN-CONTAINING PROTEIN"/>
    <property type="match status" value="1"/>
</dbReference>
<dbReference type="InterPro" id="IPR038305">
    <property type="entry name" value="HeLo_sf"/>
</dbReference>
<sequence length="657" mass="75147">MTCPSSRKSDRKAHNIQIMDPASLAIGLPGLIQTCIHAYRFVKTIIHLGKDAGVLRLRYKVEETRLTLWGRHWGLLKSEEELRNLRSSQALKDLLHLPGIQKLISDILDQIQLLLQDARGLSAKYAEALPVPQATILENGISTETNITAIPVKVKQNTVRKIKWAVNDKPQFESILTSLTNLNDGLDKLLPRHQKFMLEQALVAEVLSEEGFSPTDDGAKYLSTAFSADAEWKQSQEHCDEVEEDKSLPEVKKQQNMPDSMELAKECFVELDAKRNGFSIERLRAFAKIPGSYGFVDKTSIPITSKELQLDVQHNAQRARVVDQSSDSELVEESVFVEWRSYEETGSNELLQMALEVRREEFDRFFPDELTARTHHVLQCIGFVLPDKMTMGLVFRLPSGCIGEPTTLNDVLRRNFYDVDAILPDLEYRILLSKKLSTALYQLQCSGWLHRNISSHKIIFFRSSTNDGLEGLDLSRPTLIGWQTARYDDQIMIKASEGFDPTLQHHSYRKNEWTQNELPYVHPLRPERRARFKRSFDVYALGIVLAEIAFWEPIDVLKGNSDPNNLFTHFDQTSFSHELHDFSKLVLETCKKELAGEVGGRYQAAVLWMLEGVKSWHAQQVINRPTASAEDLDREVGLEKAFFWNVVNRLHSIYREE</sequence>
<dbReference type="EMBL" id="KZ805469">
    <property type="protein sequence ID" value="PVH96281.1"/>
    <property type="molecule type" value="Genomic_DNA"/>
</dbReference>
<dbReference type="InterPro" id="IPR029498">
    <property type="entry name" value="HeLo_dom"/>
</dbReference>